<sequence>MTLYHRAVRDVRGDHLLPLSTLRERHPDVYAREAAKYVGREALMGERVGRLDCRWTDVLFFSPVNPGPLLDAARQSGRAIPPVRFWTLDASHLDPARACVRLVRPWPGGVKPAPDPADELPFTPQTLREHSAAPPATLDRLRALPGGAPLILLMDVPHILYRGEVPLGALGEARCCGALLPPLDLPETEWSKCRMLPACP</sequence>
<accession>A0ABQ2S0S5</accession>
<name>A0ABQ2S0S5_9DEIO</name>
<dbReference type="Proteomes" id="UP000644548">
    <property type="component" value="Unassembled WGS sequence"/>
</dbReference>
<keyword evidence="2" id="KW-1185">Reference proteome</keyword>
<proteinExistence type="predicted"/>
<dbReference type="EMBL" id="BMQN01000001">
    <property type="protein sequence ID" value="GGR79495.1"/>
    <property type="molecule type" value="Genomic_DNA"/>
</dbReference>
<evidence type="ECO:0000313" key="1">
    <source>
        <dbReference type="EMBL" id="GGR79495.1"/>
    </source>
</evidence>
<organism evidence="1 2">
    <name type="scientific">Deinococcus sedimenti</name>
    <dbReference type="NCBI Taxonomy" id="1867090"/>
    <lineage>
        <taxon>Bacteria</taxon>
        <taxon>Thermotogati</taxon>
        <taxon>Deinococcota</taxon>
        <taxon>Deinococci</taxon>
        <taxon>Deinococcales</taxon>
        <taxon>Deinococcaceae</taxon>
        <taxon>Deinococcus</taxon>
    </lineage>
</organism>
<comment type="caution">
    <text evidence="1">The sequence shown here is derived from an EMBL/GenBank/DDBJ whole genome shotgun (WGS) entry which is preliminary data.</text>
</comment>
<reference evidence="2" key="1">
    <citation type="journal article" date="2019" name="Int. J. Syst. Evol. Microbiol.">
        <title>The Global Catalogue of Microorganisms (GCM) 10K type strain sequencing project: providing services to taxonomists for standard genome sequencing and annotation.</title>
        <authorList>
            <consortium name="The Broad Institute Genomics Platform"/>
            <consortium name="The Broad Institute Genome Sequencing Center for Infectious Disease"/>
            <person name="Wu L."/>
            <person name="Ma J."/>
        </authorList>
    </citation>
    <scope>NUCLEOTIDE SEQUENCE [LARGE SCALE GENOMIC DNA]</scope>
    <source>
        <strain evidence="2">JCM 31405</strain>
    </source>
</reference>
<gene>
    <name evidence="1" type="ORF">GCM10008960_02900</name>
</gene>
<evidence type="ECO:0000313" key="2">
    <source>
        <dbReference type="Proteomes" id="UP000644548"/>
    </source>
</evidence>
<protein>
    <submittedName>
        <fullName evidence="1">Uncharacterized protein</fullName>
    </submittedName>
</protein>